<dbReference type="InterPro" id="IPR036179">
    <property type="entry name" value="Ig-like_dom_sf"/>
</dbReference>
<dbReference type="Pfam" id="PF24518">
    <property type="entry name" value="Ig_CD22"/>
    <property type="match status" value="1"/>
</dbReference>
<evidence type="ECO:0000313" key="3">
    <source>
        <dbReference type="Ensembl" id="ENSHHUP00000012547.1"/>
    </source>
</evidence>
<feature type="signal peptide" evidence="1">
    <location>
        <begin position="1"/>
        <end position="22"/>
    </location>
</feature>
<evidence type="ECO:0000313" key="4">
    <source>
        <dbReference type="Proteomes" id="UP000314982"/>
    </source>
</evidence>
<dbReference type="SUPFAM" id="SSF48726">
    <property type="entry name" value="Immunoglobulin"/>
    <property type="match status" value="1"/>
</dbReference>
<dbReference type="InterPro" id="IPR013783">
    <property type="entry name" value="Ig-like_fold"/>
</dbReference>
<reference evidence="3" key="2">
    <citation type="submission" date="2025-08" db="UniProtKB">
        <authorList>
            <consortium name="Ensembl"/>
        </authorList>
    </citation>
    <scope>IDENTIFICATION</scope>
</reference>
<dbReference type="STRING" id="62062.ENSHHUP00000012547"/>
<proteinExistence type="predicted"/>
<evidence type="ECO:0000259" key="2">
    <source>
        <dbReference type="Pfam" id="PF24518"/>
    </source>
</evidence>
<name>A0A4W5K9D7_9TELE</name>
<dbReference type="PANTHER" id="PTHR46013:SF4">
    <property type="entry name" value="B-CELL RECEPTOR CD22-RELATED"/>
    <property type="match status" value="1"/>
</dbReference>
<dbReference type="Ensembl" id="ENSHHUT00000012940.1">
    <property type="protein sequence ID" value="ENSHHUP00000012547.1"/>
    <property type="gene ID" value="ENSHHUG00000007679.1"/>
</dbReference>
<feature type="domain" description="B-cell receptor CD22 first Ig-like" evidence="2">
    <location>
        <begin position="40"/>
        <end position="119"/>
    </location>
</feature>
<keyword evidence="4" id="KW-1185">Reference proteome</keyword>
<dbReference type="AlphaFoldDB" id="A0A4W5K9D7"/>
<reference evidence="4" key="1">
    <citation type="submission" date="2018-06" db="EMBL/GenBank/DDBJ databases">
        <title>Genome assembly of Danube salmon.</title>
        <authorList>
            <person name="Macqueen D.J."/>
            <person name="Gundappa M.K."/>
        </authorList>
    </citation>
    <scope>NUCLEOTIDE SEQUENCE [LARGE SCALE GENOMIC DNA]</scope>
</reference>
<dbReference type="PANTHER" id="PTHR46013">
    <property type="entry name" value="VASCULAR CELL ADHESION MOLECULE 1"/>
    <property type="match status" value="1"/>
</dbReference>
<dbReference type="GeneTree" id="ENSGT01150000287225"/>
<accession>A0A4W5K9D7</accession>
<dbReference type="Gene3D" id="2.60.40.10">
    <property type="entry name" value="Immunoglobulins"/>
    <property type="match status" value="1"/>
</dbReference>
<organism evidence="3 4">
    <name type="scientific">Hucho hucho</name>
    <name type="common">huchen</name>
    <dbReference type="NCBI Taxonomy" id="62062"/>
    <lineage>
        <taxon>Eukaryota</taxon>
        <taxon>Metazoa</taxon>
        <taxon>Chordata</taxon>
        <taxon>Craniata</taxon>
        <taxon>Vertebrata</taxon>
        <taxon>Euteleostomi</taxon>
        <taxon>Actinopterygii</taxon>
        <taxon>Neopterygii</taxon>
        <taxon>Teleostei</taxon>
        <taxon>Protacanthopterygii</taxon>
        <taxon>Salmoniformes</taxon>
        <taxon>Salmonidae</taxon>
        <taxon>Salmoninae</taxon>
        <taxon>Hucho</taxon>
    </lineage>
</organism>
<dbReference type="InterPro" id="IPR056386">
    <property type="entry name" value="Ig_CD22"/>
</dbReference>
<dbReference type="Proteomes" id="UP000314982">
    <property type="component" value="Unassembled WGS sequence"/>
</dbReference>
<keyword evidence="1" id="KW-0732">Signal</keyword>
<sequence length="130" mass="14462">MALRTAGSVLVVFVWSVTVVLGQNDRRVTYTKKSICALKGSTVDLACTYTYPRGHTVTTAFWFTTNFAEGNPVSLSDDPVYKGRVAYRSDKKNSHTLTIRDLRESDSATYMFRFITDQTVGKYTGDPGVT</sequence>
<evidence type="ECO:0000256" key="1">
    <source>
        <dbReference type="SAM" id="SignalP"/>
    </source>
</evidence>
<feature type="chain" id="PRO_5021489767" description="B-cell receptor CD22 first Ig-like domain-containing protein" evidence="1">
    <location>
        <begin position="23"/>
        <end position="130"/>
    </location>
</feature>
<protein>
    <recommendedName>
        <fullName evidence="2">B-cell receptor CD22 first Ig-like domain-containing protein</fullName>
    </recommendedName>
</protein>
<reference evidence="3" key="3">
    <citation type="submission" date="2025-09" db="UniProtKB">
        <authorList>
            <consortium name="Ensembl"/>
        </authorList>
    </citation>
    <scope>IDENTIFICATION</scope>
</reference>